<feature type="region of interest" description="Disordered" evidence="1">
    <location>
        <begin position="51"/>
        <end position="70"/>
    </location>
</feature>
<keyword evidence="3" id="KW-1185">Reference proteome</keyword>
<gene>
    <name evidence="2" type="ORF">SK128_017144</name>
</gene>
<dbReference type="Proteomes" id="UP001381693">
    <property type="component" value="Unassembled WGS sequence"/>
</dbReference>
<proteinExistence type="predicted"/>
<evidence type="ECO:0000313" key="2">
    <source>
        <dbReference type="EMBL" id="KAK7045744.1"/>
    </source>
</evidence>
<accession>A0AAN8WPN9</accession>
<comment type="caution">
    <text evidence="2">The sequence shown here is derived from an EMBL/GenBank/DDBJ whole genome shotgun (WGS) entry which is preliminary data.</text>
</comment>
<dbReference type="AlphaFoldDB" id="A0AAN8WPN9"/>
<protein>
    <submittedName>
        <fullName evidence="2">Uncharacterized protein</fullName>
    </submittedName>
</protein>
<organism evidence="2 3">
    <name type="scientific">Halocaridina rubra</name>
    <name type="common">Hawaiian red shrimp</name>
    <dbReference type="NCBI Taxonomy" id="373956"/>
    <lineage>
        <taxon>Eukaryota</taxon>
        <taxon>Metazoa</taxon>
        <taxon>Ecdysozoa</taxon>
        <taxon>Arthropoda</taxon>
        <taxon>Crustacea</taxon>
        <taxon>Multicrustacea</taxon>
        <taxon>Malacostraca</taxon>
        <taxon>Eumalacostraca</taxon>
        <taxon>Eucarida</taxon>
        <taxon>Decapoda</taxon>
        <taxon>Pleocyemata</taxon>
        <taxon>Caridea</taxon>
        <taxon>Atyoidea</taxon>
        <taxon>Atyidae</taxon>
        <taxon>Halocaridina</taxon>
    </lineage>
</organism>
<evidence type="ECO:0000256" key="1">
    <source>
        <dbReference type="SAM" id="MobiDB-lite"/>
    </source>
</evidence>
<name>A0AAN8WPN9_HALRR</name>
<sequence>MTLIQLLLTPKIPLPAETHITASTAVSATSTAISKASMISIATPTAPTISTAASTVPTSSTSPTVPISQSPPTLQADTTYQAFGEWHRCWNDFSKMVDLQMPFQLWMCMSLNIQRILEYTLGTTPVTDLMGSALLPRAPVTIVATRVIGPTLPSAPPEMPSATFVARQET</sequence>
<reference evidence="2 3" key="1">
    <citation type="submission" date="2023-11" db="EMBL/GenBank/DDBJ databases">
        <title>Halocaridina rubra genome assembly.</title>
        <authorList>
            <person name="Smith C."/>
        </authorList>
    </citation>
    <scope>NUCLEOTIDE SEQUENCE [LARGE SCALE GENOMIC DNA]</scope>
    <source>
        <strain evidence="2">EP-1</strain>
        <tissue evidence="2">Whole</tissue>
    </source>
</reference>
<evidence type="ECO:0000313" key="3">
    <source>
        <dbReference type="Proteomes" id="UP001381693"/>
    </source>
</evidence>
<dbReference type="EMBL" id="JAXCGZ010021709">
    <property type="protein sequence ID" value="KAK7045744.1"/>
    <property type="molecule type" value="Genomic_DNA"/>
</dbReference>